<sequence>MWCNIYNIYIREKQTENNNKPGSRIIQLPDHRQADGVTDAAIFFRS</sequence>
<dbReference type="AlphaFoldDB" id="A0AAV3KDD6"/>
<dbReference type="Proteomes" id="UP000017142">
    <property type="component" value="Unassembled WGS sequence"/>
</dbReference>
<organism evidence="1 2">
    <name type="scientific">Dickeya solani D s0432-1</name>
    <dbReference type="NCBI Taxonomy" id="1231725"/>
    <lineage>
        <taxon>Bacteria</taxon>
        <taxon>Pseudomonadati</taxon>
        <taxon>Pseudomonadota</taxon>
        <taxon>Gammaproteobacteria</taxon>
        <taxon>Enterobacterales</taxon>
        <taxon>Pectobacteriaceae</taxon>
        <taxon>Dickeya</taxon>
    </lineage>
</organism>
<gene>
    <name evidence="1" type="ORF">A544_2013</name>
</gene>
<proteinExistence type="predicted"/>
<comment type="caution">
    <text evidence="1">The sequence shown here is derived from an EMBL/GenBank/DDBJ whole genome shotgun (WGS) entry which is preliminary data.</text>
</comment>
<evidence type="ECO:0000313" key="1">
    <source>
        <dbReference type="EMBL" id="ERO58833.1"/>
    </source>
</evidence>
<dbReference type="EMBL" id="AMWE01000002">
    <property type="protein sequence ID" value="ERO58833.1"/>
    <property type="molecule type" value="Genomic_DNA"/>
</dbReference>
<name>A0AAV3KDD6_9GAMM</name>
<accession>A0AAV3KDD6</accession>
<evidence type="ECO:0000313" key="2">
    <source>
        <dbReference type="Proteomes" id="UP000017142"/>
    </source>
</evidence>
<protein>
    <submittedName>
        <fullName evidence="1">Uncharacterized protein</fullName>
    </submittedName>
</protein>
<reference evidence="2" key="1">
    <citation type="journal article" date="2013" name="Diversity">
        <title>Genome Sequence of Dickeya solani, a New soft Rot Pathogen of Potato, Suggests its Emergence May Be Related to a Novel Combination of Non-Ribosomal Peptide/Polyketide Synthetase Clusters.</title>
        <authorList>
            <person name="Garlant L."/>
            <person name="Koskinen P."/>
            <person name="Rouhiainen L."/>
            <person name="Laine P."/>
            <person name="Paulin L."/>
            <person name="Auvinen P."/>
            <person name="Holm L."/>
            <person name="Pirhonen M."/>
        </authorList>
    </citation>
    <scope>NUCLEOTIDE SEQUENCE [LARGE SCALE GENOMIC DNA]</scope>
    <source>
        <strain evidence="2">D s0432-1</strain>
    </source>
</reference>